<proteinExistence type="predicted"/>
<sequence>MTNDKLTELMKTELDRVVMKGNPDKFTIQTLMGVIWELNNRINVLEGNAPAVATPAVDVPPLQVEPETKVDPAIKVNTAATTKKVAAKKPGRPRKASS</sequence>
<comment type="caution">
    <text evidence="1">The sequence shown here is derived from an EMBL/GenBank/DDBJ whole genome shotgun (WGS) entry which is preliminary data.</text>
</comment>
<reference evidence="1" key="1">
    <citation type="journal article" date="2021" name="Proc. Natl. Acad. Sci. U.S.A.">
        <title>Global biogeography of chemosynthetic symbionts reveals both localized and globally distributed symbiont groups. .</title>
        <authorList>
            <person name="Osvatic J.T."/>
            <person name="Wilkins L.G.E."/>
            <person name="Leibrecht L."/>
            <person name="Leray M."/>
            <person name="Zauner S."/>
            <person name="Polzin J."/>
            <person name="Camacho Y."/>
            <person name="Gros O."/>
            <person name="van Gils J.A."/>
            <person name="Eisen J.A."/>
            <person name="Petersen J.M."/>
            <person name="Yuen B."/>
        </authorList>
    </citation>
    <scope>NUCLEOTIDE SEQUENCE</scope>
    <source>
        <strain evidence="1">MAGclacostrist064TRANS</strain>
    </source>
</reference>
<dbReference type="Proteomes" id="UP000886667">
    <property type="component" value="Unassembled WGS sequence"/>
</dbReference>
<organism evidence="1 2">
    <name type="scientific">Candidatus Thiodiazotropha taylori</name>
    <dbReference type="NCBI Taxonomy" id="2792791"/>
    <lineage>
        <taxon>Bacteria</taxon>
        <taxon>Pseudomonadati</taxon>
        <taxon>Pseudomonadota</taxon>
        <taxon>Gammaproteobacteria</taxon>
        <taxon>Chromatiales</taxon>
        <taxon>Sedimenticolaceae</taxon>
        <taxon>Candidatus Thiodiazotropha</taxon>
    </lineage>
</organism>
<accession>A0A9E4KA96</accession>
<gene>
    <name evidence="1" type="ORF">JAZ07_01395</name>
</gene>
<dbReference type="AlphaFoldDB" id="A0A9E4KA96"/>
<dbReference type="EMBL" id="JAEPCM010000016">
    <property type="protein sequence ID" value="MCG7944982.1"/>
    <property type="molecule type" value="Genomic_DNA"/>
</dbReference>
<evidence type="ECO:0000313" key="1">
    <source>
        <dbReference type="EMBL" id="MCG7944982.1"/>
    </source>
</evidence>
<evidence type="ECO:0000313" key="2">
    <source>
        <dbReference type="Proteomes" id="UP000886667"/>
    </source>
</evidence>
<protein>
    <submittedName>
        <fullName evidence="1">Uncharacterized protein</fullName>
    </submittedName>
</protein>
<name>A0A9E4KA96_9GAMM</name>